<dbReference type="EMBL" id="AP025637">
    <property type="protein sequence ID" value="BDG75082.1"/>
    <property type="molecule type" value="Genomic_DNA"/>
</dbReference>
<feature type="region of interest" description="Disordered" evidence="1">
    <location>
        <begin position="111"/>
        <end position="134"/>
    </location>
</feature>
<evidence type="ECO:0000313" key="5">
    <source>
        <dbReference type="Proteomes" id="UP000831327"/>
    </source>
</evidence>
<protein>
    <recommendedName>
        <fullName evidence="3">Lysozyme inhibitor LprI-like N-terminal domain-containing protein</fullName>
    </recommendedName>
</protein>
<feature type="signal peptide" evidence="2">
    <location>
        <begin position="1"/>
        <end position="18"/>
    </location>
</feature>
<sequence length="235" mass="25000">MKRILVALLILLPLPVLAQGSGPSFDCTRARAWDERQICAQADLAELDRRLAAAWRAVTERATPEQRAQLQAQQRAWLAERRACEGPQAREAQSCVRRVMRARARDLEAAAAGGGAGNSSSAAAADPAKPPPATVPAVTALAAVSCPATNGWAAPRICATPGMRDLDAAVVRDAAAARIRFASQPTALTEIEALLARYVADREACAQAAGRVPLDCLQETMEEMRATLRQRAARG</sequence>
<evidence type="ECO:0000313" key="4">
    <source>
        <dbReference type="EMBL" id="BDG75082.1"/>
    </source>
</evidence>
<dbReference type="RefSeq" id="WP_244457176.1">
    <property type="nucleotide sequence ID" value="NZ_AP025637.1"/>
</dbReference>
<dbReference type="PANTHER" id="PTHR37549">
    <property type="entry name" value="LIPOPROTEIN LPRI"/>
    <property type="match status" value="1"/>
</dbReference>
<accession>A0ABM7YAM5</accession>
<gene>
    <name evidence="4" type="ORF">Rmf_50110</name>
</gene>
<proteinExistence type="predicted"/>
<dbReference type="PANTHER" id="PTHR37549:SF1">
    <property type="entry name" value="LIPOPROTEIN LPRI"/>
    <property type="match status" value="1"/>
</dbReference>
<evidence type="ECO:0000256" key="1">
    <source>
        <dbReference type="SAM" id="MobiDB-lite"/>
    </source>
</evidence>
<feature type="chain" id="PRO_5045160090" description="Lysozyme inhibitor LprI-like N-terminal domain-containing protein" evidence="2">
    <location>
        <begin position="19"/>
        <end position="235"/>
    </location>
</feature>
<evidence type="ECO:0000259" key="3">
    <source>
        <dbReference type="Pfam" id="PF07007"/>
    </source>
</evidence>
<organism evidence="4 5">
    <name type="scientific">Roseomonas fluvialis</name>
    <dbReference type="NCBI Taxonomy" id="1750527"/>
    <lineage>
        <taxon>Bacteria</taxon>
        <taxon>Pseudomonadati</taxon>
        <taxon>Pseudomonadota</taxon>
        <taxon>Alphaproteobacteria</taxon>
        <taxon>Acetobacterales</taxon>
        <taxon>Roseomonadaceae</taxon>
        <taxon>Roseomonas</taxon>
    </lineage>
</organism>
<feature type="domain" description="Lysozyme inhibitor LprI-like N-terminal" evidence="3">
    <location>
        <begin position="27"/>
        <end position="107"/>
    </location>
</feature>
<dbReference type="InterPro" id="IPR009739">
    <property type="entry name" value="LprI-like_N"/>
</dbReference>
<dbReference type="Proteomes" id="UP000831327">
    <property type="component" value="Chromosome"/>
</dbReference>
<dbReference type="Gene3D" id="1.20.1270.180">
    <property type="match status" value="1"/>
</dbReference>
<reference evidence="4 5" key="1">
    <citation type="journal article" date="2016" name="Microbes Environ.">
        <title>Phylogenetically diverse aerobic anoxygenic phototrophic bacteria isolated from epilithic biofilms in Tama river, Japan.</title>
        <authorList>
            <person name="Hirose S."/>
            <person name="Matsuura K."/>
            <person name="Haruta S."/>
        </authorList>
    </citation>
    <scope>NUCLEOTIDE SEQUENCE [LARGE SCALE GENOMIC DNA]</scope>
    <source>
        <strain evidence="4 5">S08</strain>
    </source>
</reference>
<dbReference type="InterPro" id="IPR052755">
    <property type="entry name" value="Lysozyme_Inhibitor_LprI"/>
</dbReference>
<keyword evidence="5" id="KW-1185">Reference proteome</keyword>
<feature type="compositionally biased region" description="Low complexity" evidence="1">
    <location>
        <begin position="118"/>
        <end position="127"/>
    </location>
</feature>
<evidence type="ECO:0000256" key="2">
    <source>
        <dbReference type="SAM" id="SignalP"/>
    </source>
</evidence>
<name>A0ABM7YAM5_9PROT</name>
<keyword evidence="2" id="KW-0732">Signal</keyword>
<dbReference type="Pfam" id="PF07007">
    <property type="entry name" value="LprI"/>
    <property type="match status" value="1"/>
</dbReference>